<dbReference type="Gene3D" id="1.10.1900.20">
    <property type="entry name" value="Ribosomal protein L20"/>
    <property type="match status" value="1"/>
</dbReference>
<evidence type="ECO:0000313" key="1">
    <source>
        <dbReference type="EMBL" id="KOB63484.1"/>
    </source>
</evidence>
<dbReference type="SUPFAM" id="SSF74731">
    <property type="entry name" value="Ribosomal protein L20"/>
    <property type="match status" value="1"/>
</dbReference>
<reference evidence="1 2" key="1">
    <citation type="submission" date="2006-03" db="EMBL/GenBank/DDBJ databases">
        <title>Annotation of Plasmodium falciparum HB3.</title>
        <authorList>
            <consortium name="The Broad Institute Genome Sequencing Platform"/>
            <person name="Volkman S.K."/>
            <person name="Neafsey D.E."/>
            <person name="Dash A.P."/>
            <person name="Chitnis C.E."/>
            <person name="Hartl D.L."/>
            <person name="Young S.K."/>
            <person name="Zeng Q."/>
            <person name="Koehrsen M."/>
            <person name="Alvarado L."/>
            <person name="Berlin A."/>
            <person name="Borenstein D."/>
            <person name="Chapman S.B."/>
            <person name="Chen Z."/>
            <person name="Engels R."/>
            <person name="Freedman E."/>
            <person name="Gellesch M."/>
            <person name="Goldberg J."/>
            <person name="Griggs A."/>
            <person name="Gujja S."/>
            <person name="Heilman E.R."/>
            <person name="Heiman D.I."/>
            <person name="Howarth C."/>
            <person name="Jen D."/>
            <person name="Larson L."/>
            <person name="Mehta T."/>
            <person name="Neiman D."/>
            <person name="Park D."/>
            <person name="Pearson M."/>
            <person name="Roberts A."/>
            <person name="Saif S."/>
            <person name="Shea T."/>
            <person name="Shenoy N."/>
            <person name="Sisk P."/>
            <person name="Stolte C."/>
            <person name="Sykes S."/>
            <person name="Walk T."/>
            <person name="White J."/>
            <person name="Yandava C."/>
            <person name="Haas B."/>
            <person name="Henn M.R."/>
            <person name="Nusbaum C."/>
            <person name="Birren B."/>
        </authorList>
    </citation>
    <scope>NUCLEOTIDE SEQUENCE [LARGE SCALE GENOMIC DNA]</scope>
    <source>
        <strain evidence="1">HB3</strain>
    </source>
</reference>
<reference evidence="2" key="2">
    <citation type="submission" date="2006-03" db="EMBL/GenBank/DDBJ databases">
        <title>The genome sequence of the Plasmodium falciparum HB3.</title>
        <authorList>
            <consortium name="The Broad Institute Genome Sequencing Platform"/>
            <person name="Birren B."/>
            <person name="Lander E."/>
            <person name="Galagan J."/>
            <person name="Nusbaum C."/>
            <person name="Devon K."/>
            <person name="Henn M."/>
            <person name="Jaffe D."/>
            <person name="Butler J."/>
            <person name="Alvarez P."/>
            <person name="Gnerre S."/>
            <person name="Grabherr M."/>
            <person name="Kleber M."/>
            <person name="Mauceli E."/>
            <person name="Brockman W."/>
            <person name="MacCallum I.A."/>
            <person name="Rounsley S."/>
            <person name="Young S."/>
            <person name="LaButti K."/>
            <person name="Pushparaj V."/>
            <person name="DeCaprio D."/>
            <person name="Crawford M."/>
            <person name="Koehrsen M."/>
            <person name="Engels R."/>
            <person name="Montgomery P."/>
            <person name="Pearson M."/>
            <person name="Howarth C."/>
            <person name="Larson L."/>
            <person name="Luoma S."/>
            <person name="White J."/>
            <person name="Kodira C."/>
            <person name="Zeng Q."/>
            <person name="Oleary S."/>
            <person name="Yandava C."/>
            <person name="Alvarado L."/>
            <person name="Wirth D."/>
            <person name="Volkman S."/>
            <person name="Hartl D."/>
        </authorList>
    </citation>
    <scope>NUCLEOTIDE SEQUENCE [LARGE SCALE GENOMIC DNA]</scope>
</reference>
<dbReference type="OrthoDB" id="10251781at2759"/>
<organism evidence="1 2">
    <name type="scientific">Plasmodium falciparum (isolate HB3)</name>
    <dbReference type="NCBI Taxonomy" id="137071"/>
    <lineage>
        <taxon>Eukaryota</taxon>
        <taxon>Sar</taxon>
        <taxon>Alveolata</taxon>
        <taxon>Apicomplexa</taxon>
        <taxon>Aconoidasida</taxon>
        <taxon>Haemosporida</taxon>
        <taxon>Plasmodiidae</taxon>
        <taxon>Plasmodium</taxon>
        <taxon>Plasmodium (Laverania)</taxon>
    </lineage>
</organism>
<evidence type="ECO:0000313" key="2">
    <source>
        <dbReference type="Proteomes" id="UP000054289"/>
    </source>
</evidence>
<name>A0A0L7KKS1_PLAFX</name>
<dbReference type="AlphaFoldDB" id="A0A0L7KKS1"/>
<dbReference type="InterPro" id="IPR035566">
    <property type="entry name" value="Ribosomal_protein_bL20_C"/>
</dbReference>
<dbReference type="KEGG" id="pfh:PFHG_05255"/>
<accession>A0A0L7KKS1</accession>
<proteinExistence type="predicted"/>
<dbReference type="Proteomes" id="UP000054289">
    <property type="component" value="Unassembled WGS sequence"/>
</dbReference>
<gene>
    <name evidence="1" type="ORF">PFHG_05255</name>
</gene>
<sequence length="52" mass="6326">FMNSLLNNNILLSRKSLYNLCYTEPISFKCLIDESKFLYFQRKLKYRDISQL</sequence>
<feature type="non-terminal residue" evidence="1">
    <location>
        <position position="1"/>
    </location>
</feature>
<protein>
    <submittedName>
        <fullName evidence="1">Uncharacterized protein</fullName>
    </submittedName>
</protein>
<dbReference type="EMBL" id="CH672201">
    <property type="protein sequence ID" value="KOB63484.1"/>
    <property type="molecule type" value="Genomic_DNA"/>
</dbReference>